<organism evidence="1">
    <name type="scientific">Brassica napus</name>
    <name type="common">Rape</name>
    <dbReference type="NCBI Taxonomy" id="3708"/>
    <lineage>
        <taxon>Eukaryota</taxon>
        <taxon>Viridiplantae</taxon>
        <taxon>Streptophyta</taxon>
        <taxon>Embryophyta</taxon>
        <taxon>Tracheophyta</taxon>
        <taxon>Spermatophyta</taxon>
        <taxon>Magnoliopsida</taxon>
        <taxon>eudicotyledons</taxon>
        <taxon>Gunneridae</taxon>
        <taxon>Pentapetalae</taxon>
        <taxon>rosids</taxon>
        <taxon>malvids</taxon>
        <taxon>Brassicales</taxon>
        <taxon>Brassicaceae</taxon>
        <taxon>Brassiceae</taxon>
        <taxon>Brassica</taxon>
    </lineage>
</organism>
<evidence type="ECO:0000313" key="1">
    <source>
        <dbReference type="EMBL" id="CAF2031667.1"/>
    </source>
</evidence>
<dbReference type="EMBL" id="HG994371">
    <property type="protein sequence ID" value="CAF2031667.1"/>
    <property type="molecule type" value="Genomic_DNA"/>
</dbReference>
<reference evidence="1" key="1">
    <citation type="submission" date="2021-01" db="EMBL/GenBank/DDBJ databases">
        <authorList>
            <consortium name="Genoscope - CEA"/>
            <person name="William W."/>
        </authorList>
    </citation>
    <scope>NUCLEOTIDE SEQUENCE</scope>
</reference>
<sequence length="139" mass="15705">MQPWQQIRSGQLSSTMKILCVEQVTVGNSVILTVAVLVGHEKSKLDDVNKLRAQLDQIIADCEIVMQRFVAKSQAFNSVRRKSRSWYWGLQRALWSKRWFTVSPIASTPSKLLLPSEAGIEENEDLHSTVSKSLKHLGN</sequence>
<name>A0A816N0D6_BRANA</name>
<protein>
    <submittedName>
        <fullName evidence="1">(rape) hypothetical protein</fullName>
    </submittedName>
</protein>
<gene>
    <name evidence="1" type="ORF">DARMORV10_C07P59680.1</name>
</gene>
<dbReference type="Proteomes" id="UP001295469">
    <property type="component" value="Chromosome C07"/>
</dbReference>
<accession>A0A816N0D6</accession>
<dbReference type="AlphaFoldDB" id="A0A816N0D6"/>
<proteinExistence type="predicted"/>